<dbReference type="RefSeq" id="WP_376980012.1">
    <property type="nucleotide sequence ID" value="NZ_JBHLSV010000009.1"/>
</dbReference>
<organism evidence="1 2">
    <name type="scientific">Brachybacterium hainanense</name>
    <dbReference type="NCBI Taxonomy" id="1541174"/>
    <lineage>
        <taxon>Bacteria</taxon>
        <taxon>Bacillati</taxon>
        <taxon>Actinomycetota</taxon>
        <taxon>Actinomycetes</taxon>
        <taxon>Micrococcales</taxon>
        <taxon>Dermabacteraceae</taxon>
        <taxon>Brachybacterium</taxon>
    </lineage>
</organism>
<accession>A0ABV6RAR4</accession>
<proteinExistence type="predicted"/>
<evidence type="ECO:0000313" key="2">
    <source>
        <dbReference type="Proteomes" id="UP001589793"/>
    </source>
</evidence>
<dbReference type="Pfam" id="PF01263">
    <property type="entry name" value="Aldose_epim"/>
    <property type="match status" value="1"/>
</dbReference>
<dbReference type="CDD" id="cd09022">
    <property type="entry name" value="Aldose_epim_Ec_YihR"/>
    <property type="match status" value="1"/>
</dbReference>
<comment type="caution">
    <text evidence="1">The sequence shown here is derived from an EMBL/GenBank/DDBJ whole genome shotgun (WGS) entry which is preliminary data.</text>
</comment>
<dbReference type="InterPro" id="IPR011013">
    <property type="entry name" value="Gal_mutarotase_sf_dom"/>
</dbReference>
<protein>
    <submittedName>
        <fullName evidence="1">Aldose 1-epimerase family protein</fullName>
    </submittedName>
</protein>
<dbReference type="InterPro" id="IPR037480">
    <property type="entry name" value="YihR-like"/>
</dbReference>
<dbReference type="EMBL" id="JBHLSV010000009">
    <property type="protein sequence ID" value="MFC0674075.1"/>
    <property type="molecule type" value="Genomic_DNA"/>
</dbReference>
<dbReference type="SUPFAM" id="SSF74650">
    <property type="entry name" value="Galactose mutarotase-like"/>
    <property type="match status" value="1"/>
</dbReference>
<dbReference type="Proteomes" id="UP001589793">
    <property type="component" value="Unassembled WGS sequence"/>
</dbReference>
<dbReference type="Gene3D" id="2.70.98.10">
    <property type="match status" value="1"/>
</dbReference>
<dbReference type="InterPro" id="IPR014718">
    <property type="entry name" value="GH-type_carb-bd"/>
</dbReference>
<sequence>MSTPASPSAAPVPVRGTVHEIAAGDYRAEIAEVGAILESLTYQGRDLLVRNPPTGPMQFYRGAVVAPWPNRIGDGLYTWDGQEIQAALNEPERRNALHGLVCFLPFTVAAEAADALELRVLLPASPGYPFSLELAVEHRVDAAAGLTTTVTARNVGAEDAPYGVCPHPYLVAGPEPLDTWTLQTGLGTVVTVTPDRLLPTGIKRVDEGGEFDFRAGRVIGDQQIDHAFTDLERDPDGVARIRLTAPGGTGVEMSADARCSWLQLHTADRPEPEANRKGLAVEPMTCPPDAFRSGTDVIRLAPGAAHEAAWSIRGF</sequence>
<reference evidence="1 2" key="1">
    <citation type="submission" date="2024-09" db="EMBL/GenBank/DDBJ databases">
        <authorList>
            <person name="Sun Q."/>
            <person name="Mori K."/>
        </authorList>
    </citation>
    <scope>NUCLEOTIDE SEQUENCE [LARGE SCALE GENOMIC DNA]</scope>
    <source>
        <strain evidence="1 2">CICC 10874</strain>
    </source>
</reference>
<evidence type="ECO:0000313" key="1">
    <source>
        <dbReference type="EMBL" id="MFC0674075.1"/>
    </source>
</evidence>
<gene>
    <name evidence="1" type="ORF">ACFFF6_08925</name>
</gene>
<keyword evidence="2" id="KW-1185">Reference proteome</keyword>
<name>A0ABV6RAR4_9MICO</name>
<dbReference type="InterPro" id="IPR008183">
    <property type="entry name" value="Aldose_1/G6P_1-epimerase"/>
</dbReference>